<keyword evidence="2" id="KW-1185">Reference proteome</keyword>
<gene>
    <name evidence="1" type="ORF">LSH36_989g00024</name>
</gene>
<reference evidence="1" key="1">
    <citation type="journal article" date="2023" name="Mol. Biol. Evol.">
        <title>Third-Generation Sequencing Reveals the Adaptive Role of the Epigenome in Three Deep-Sea Polychaetes.</title>
        <authorList>
            <person name="Perez M."/>
            <person name="Aroh O."/>
            <person name="Sun Y."/>
            <person name="Lan Y."/>
            <person name="Juniper S.K."/>
            <person name="Young C.R."/>
            <person name="Angers B."/>
            <person name="Qian P.Y."/>
        </authorList>
    </citation>
    <scope>NUCLEOTIDE SEQUENCE</scope>
    <source>
        <strain evidence="1">P08H-3</strain>
    </source>
</reference>
<name>A0AAD9IWD7_9ANNE</name>
<protein>
    <submittedName>
        <fullName evidence="1">Uncharacterized protein</fullName>
    </submittedName>
</protein>
<organism evidence="1 2">
    <name type="scientific">Paralvinella palmiformis</name>
    <dbReference type="NCBI Taxonomy" id="53620"/>
    <lineage>
        <taxon>Eukaryota</taxon>
        <taxon>Metazoa</taxon>
        <taxon>Spiralia</taxon>
        <taxon>Lophotrochozoa</taxon>
        <taxon>Annelida</taxon>
        <taxon>Polychaeta</taxon>
        <taxon>Sedentaria</taxon>
        <taxon>Canalipalpata</taxon>
        <taxon>Terebellida</taxon>
        <taxon>Terebelliformia</taxon>
        <taxon>Alvinellidae</taxon>
        <taxon>Paralvinella</taxon>
    </lineage>
</organism>
<proteinExistence type="predicted"/>
<dbReference type="EMBL" id="JAODUP010000989">
    <property type="protein sequence ID" value="KAK2142167.1"/>
    <property type="molecule type" value="Genomic_DNA"/>
</dbReference>
<evidence type="ECO:0000313" key="2">
    <source>
        <dbReference type="Proteomes" id="UP001208570"/>
    </source>
</evidence>
<evidence type="ECO:0000313" key="1">
    <source>
        <dbReference type="EMBL" id="KAK2142167.1"/>
    </source>
</evidence>
<dbReference type="AlphaFoldDB" id="A0AAD9IWD7"/>
<accession>A0AAD9IWD7</accession>
<sequence length="162" mass="17457">MGSLFTTSTEEHGFMCIKNTDIHSFLLRIPAIVNCKEIDPEYCTLDFRTPCQPCSNDPAQYTYNCPGGVYMCSKECLNVGCDPDCMDARQTVEPDSATLCSASCGIGTHNVTYLMGATVICEELCCCMHCEGNVITVPPANVCSDAPSLSESLMADTCPYGS</sequence>
<comment type="caution">
    <text evidence="1">The sequence shown here is derived from an EMBL/GenBank/DDBJ whole genome shotgun (WGS) entry which is preliminary data.</text>
</comment>
<dbReference type="Proteomes" id="UP001208570">
    <property type="component" value="Unassembled WGS sequence"/>
</dbReference>